<gene>
    <name evidence="2" type="ORF">ANN_10660</name>
</gene>
<protein>
    <submittedName>
        <fullName evidence="2">Uncharacterized protein</fullName>
    </submittedName>
</protein>
<comment type="caution">
    <text evidence="2">The sequence shown here is derived from an EMBL/GenBank/DDBJ whole genome shotgun (WGS) entry which is preliminary data.</text>
</comment>
<feature type="compositionally biased region" description="Basic residues" evidence="1">
    <location>
        <begin position="43"/>
        <end position="55"/>
    </location>
</feature>
<feature type="region of interest" description="Disordered" evidence="1">
    <location>
        <begin position="34"/>
        <end position="59"/>
    </location>
</feature>
<dbReference type="Proteomes" id="UP001148838">
    <property type="component" value="Unassembled WGS sequence"/>
</dbReference>
<keyword evidence="3" id="KW-1185">Reference proteome</keyword>
<accession>A0ABQ8T2W2</accession>
<evidence type="ECO:0000313" key="3">
    <source>
        <dbReference type="Proteomes" id="UP001148838"/>
    </source>
</evidence>
<reference evidence="2 3" key="1">
    <citation type="journal article" date="2022" name="Allergy">
        <title>Genome assembly and annotation of Periplaneta americana reveal a comprehensive cockroach allergen profile.</title>
        <authorList>
            <person name="Wang L."/>
            <person name="Xiong Q."/>
            <person name="Saelim N."/>
            <person name="Wang L."/>
            <person name="Nong W."/>
            <person name="Wan A.T."/>
            <person name="Shi M."/>
            <person name="Liu X."/>
            <person name="Cao Q."/>
            <person name="Hui J.H.L."/>
            <person name="Sookrung N."/>
            <person name="Leung T.F."/>
            <person name="Tungtrongchitr A."/>
            <person name="Tsui S.K.W."/>
        </authorList>
    </citation>
    <scope>NUCLEOTIDE SEQUENCE [LARGE SCALE GENOMIC DNA]</scope>
    <source>
        <strain evidence="2">PWHHKU_190912</strain>
    </source>
</reference>
<evidence type="ECO:0000256" key="1">
    <source>
        <dbReference type="SAM" id="MobiDB-lite"/>
    </source>
</evidence>
<name>A0ABQ8T2W2_PERAM</name>
<feature type="region of interest" description="Disordered" evidence="1">
    <location>
        <begin position="168"/>
        <end position="212"/>
    </location>
</feature>
<evidence type="ECO:0000313" key="2">
    <source>
        <dbReference type="EMBL" id="KAJ4440814.1"/>
    </source>
</evidence>
<proteinExistence type="predicted"/>
<organism evidence="2 3">
    <name type="scientific">Periplaneta americana</name>
    <name type="common">American cockroach</name>
    <name type="synonym">Blatta americana</name>
    <dbReference type="NCBI Taxonomy" id="6978"/>
    <lineage>
        <taxon>Eukaryota</taxon>
        <taxon>Metazoa</taxon>
        <taxon>Ecdysozoa</taxon>
        <taxon>Arthropoda</taxon>
        <taxon>Hexapoda</taxon>
        <taxon>Insecta</taxon>
        <taxon>Pterygota</taxon>
        <taxon>Neoptera</taxon>
        <taxon>Polyneoptera</taxon>
        <taxon>Dictyoptera</taxon>
        <taxon>Blattodea</taxon>
        <taxon>Blattoidea</taxon>
        <taxon>Blattidae</taxon>
        <taxon>Blattinae</taxon>
        <taxon>Periplaneta</taxon>
    </lineage>
</organism>
<dbReference type="EMBL" id="JAJSOF020000015">
    <property type="protein sequence ID" value="KAJ4440814.1"/>
    <property type="molecule type" value="Genomic_DNA"/>
</dbReference>
<sequence>MNFEMKEIIEIDFAVPKISELTIDRRSCIYSSQKGASTQGRVEHRRRGSGRRRVSTPKQNGDLVAEAIRNPHQSASVIRSNCHFPGSSRTFLRRLKDAGLFARIAAKKEYLKTVISYLVLRLRRKMPIATGIESYSQMRDEFKDEQEVVETYTSLVIDETLDLDVEDGHQDYGDIEDEPMMGRQKDGQKTEDAEETETLRRQNQRVFLRSLS</sequence>